<dbReference type="RefSeq" id="WP_380790129.1">
    <property type="nucleotide sequence ID" value="NZ_JBHTKR010000003.1"/>
</dbReference>
<keyword evidence="12" id="KW-1185">Reference proteome</keyword>
<gene>
    <name evidence="9 11" type="primary">lnt</name>
    <name evidence="11" type="ORF">ACFQ3C_07610</name>
</gene>
<accession>A0ABW3TER4</accession>
<sequence>MRLPSEMQPGAPGRRVRLLLAVFCGLAVALGQAPFGLWPVAILGLALLFHLIRKADDIRQAAFLGLAAGTGHFALALFWIIEPFLIDVARHGWMAPFALIGISAGLALFWAGAAAATRRLGGRAIAFVAAFALVELLRSYVLTGFPWALIGHVWIDTPLVYIASVVGHHGLTLLALLAAAGLANLALPGQRWWGAGSLAMVCAAALWGGTVAGGMVVGSMGQGASAQADPAKMPDRPVIRLIQPNAPQHLKWDRTAIPVFFQRQIGYTAAPGLDPAHPRPDLVIWAETALSVILENAEPELEAITLAADGVPVVLGIQRFIGQRTYNSAIYLDGGGTIRAIYDKHRLVPFGEYMPFGEVLSQFGIQGMAASRGGGFSAGAGPRLMDLGILGRALPLICYEAVFPQAILDAPDRPEFLMQITNDAWFGTFSGPYQHLAQARLRAIEQGLPMVRVANTGVSAMIDGLGRVTASLPLDTAGWLDAPLPQALPPTIYARWGELPIGLIILGLLAVSILRQLPYRRAK</sequence>
<dbReference type="Pfam" id="PF00795">
    <property type="entry name" value="CN_hydrolase"/>
    <property type="match status" value="1"/>
</dbReference>
<comment type="subcellular location">
    <subcellularLocation>
        <location evidence="1 9">Cell membrane</location>
        <topology evidence="1 9">Multi-pass membrane protein</topology>
    </subcellularLocation>
</comment>
<keyword evidence="5 9" id="KW-0812">Transmembrane</keyword>
<dbReference type="EMBL" id="JBHTKR010000003">
    <property type="protein sequence ID" value="MFD1194532.1"/>
    <property type="molecule type" value="Genomic_DNA"/>
</dbReference>
<evidence type="ECO:0000256" key="6">
    <source>
        <dbReference type="ARBA" id="ARBA00022989"/>
    </source>
</evidence>
<dbReference type="PANTHER" id="PTHR38686">
    <property type="entry name" value="APOLIPOPROTEIN N-ACYLTRANSFERASE"/>
    <property type="match status" value="1"/>
</dbReference>
<dbReference type="InterPro" id="IPR036526">
    <property type="entry name" value="C-N_Hydrolase_sf"/>
</dbReference>
<dbReference type="GO" id="GO:0016746">
    <property type="term" value="F:acyltransferase activity"/>
    <property type="evidence" value="ECO:0007669"/>
    <property type="project" value="UniProtKB-KW"/>
</dbReference>
<keyword evidence="4 9" id="KW-0808">Transferase</keyword>
<organism evidence="11 12">
    <name type="scientific">Seohaeicola saemankumensis</name>
    <dbReference type="NCBI Taxonomy" id="481181"/>
    <lineage>
        <taxon>Bacteria</taxon>
        <taxon>Pseudomonadati</taxon>
        <taxon>Pseudomonadota</taxon>
        <taxon>Alphaproteobacteria</taxon>
        <taxon>Rhodobacterales</taxon>
        <taxon>Roseobacteraceae</taxon>
        <taxon>Seohaeicola</taxon>
    </lineage>
</organism>
<feature type="transmembrane region" description="Helical" evidence="9">
    <location>
        <begin position="61"/>
        <end position="81"/>
    </location>
</feature>
<evidence type="ECO:0000256" key="8">
    <source>
        <dbReference type="ARBA" id="ARBA00023315"/>
    </source>
</evidence>
<comment type="pathway">
    <text evidence="9">Protein modification; lipoprotein biosynthesis (N-acyl transfer).</text>
</comment>
<dbReference type="NCBIfam" id="TIGR00546">
    <property type="entry name" value="lnt"/>
    <property type="match status" value="1"/>
</dbReference>
<dbReference type="EC" id="2.3.1.269" evidence="9"/>
<evidence type="ECO:0000259" key="10">
    <source>
        <dbReference type="PROSITE" id="PS50263"/>
    </source>
</evidence>
<dbReference type="InterPro" id="IPR004563">
    <property type="entry name" value="Apolipo_AcylTrfase"/>
</dbReference>
<keyword evidence="3 9" id="KW-1003">Cell membrane</keyword>
<evidence type="ECO:0000256" key="4">
    <source>
        <dbReference type="ARBA" id="ARBA00022679"/>
    </source>
</evidence>
<keyword evidence="8 9" id="KW-0012">Acyltransferase</keyword>
<dbReference type="Gene3D" id="3.60.110.10">
    <property type="entry name" value="Carbon-nitrogen hydrolase"/>
    <property type="match status" value="1"/>
</dbReference>
<evidence type="ECO:0000256" key="2">
    <source>
        <dbReference type="ARBA" id="ARBA00010065"/>
    </source>
</evidence>
<feature type="transmembrane region" description="Helical" evidence="9">
    <location>
        <begin position="20"/>
        <end position="49"/>
    </location>
</feature>
<dbReference type="SUPFAM" id="SSF56317">
    <property type="entry name" value="Carbon-nitrogen hydrolase"/>
    <property type="match status" value="1"/>
</dbReference>
<comment type="function">
    <text evidence="9">Catalyzes the phospholipid dependent N-acylation of the N-terminal cysteine of apolipoprotein, the last step in lipoprotein maturation.</text>
</comment>
<dbReference type="Pfam" id="PF20154">
    <property type="entry name" value="LNT_N"/>
    <property type="match status" value="1"/>
</dbReference>
<feature type="transmembrane region" description="Helical" evidence="9">
    <location>
        <begin position="93"/>
        <end position="112"/>
    </location>
</feature>
<dbReference type="Proteomes" id="UP001597151">
    <property type="component" value="Unassembled WGS sequence"/>
</dbReference>
<feature type="transmembrane region" description="Helical" evidence="9">
    <location>
        <begin position="493"/>
        <end position="514"/>
    </location>
</feature>
<evidence type="ECO:0000256" key="9">
    <source>
        <dbReference type="HAMAP-Rule" id="MF_01148"/>
    </source>
</evidence>
<feature type="transmembrane region" description="Helical" evidence="9">
    <location>
        <begin position="124"/>
        <end position="147"/>
    </location>
</feature>
<dbReference type="InterPro" id="IPR003010">
    <property type="entry name" value="C-N_Hydrolase"/>
</dbReference>
<keyword evidence="6 9" id="KW-1133">Transmembrane helix</keyword>
<dbReference type="CDD" id="cd07571">
    <property type="entry name" value="ALP_N-acyl_transferase"/>
    <property type="match status" value="1"/>
</dbReference>
<feature type="transmembrane region" description="Helical" evidence="9">
    <location>
        <begin position="192"/>
        <end position="217"/>
    </location>
</feature>
<evidence type="ECO:0000256" key="5">
    <source>
        <dbReference type="ARBA" id="ARBA00022692"/>
    </source>
</evidence>
<dbReference type="HAMAP" id="MF_01148">
    <property type="entry name" value="Lnt"/>
    <property type="match status" value="1"/>
</dbReference>
<evidence type="ECO:0000256" key="1">
    <source>
        <dbReference type="ARBA" id="ARBA00004651"/>
    </source>
</evidence>
<evidence type="ECO:0000313" key="11">
    <source>
        <dbReference type="EMBL" id="MFD1194532.1"/>
    </source>
</evidence>
<reference evidence="12" key="1">
    <citation type="journal article" date="2019" name="Int. J. Syst. Evol. Microbiol.">
        <title>The Global Catalogue of Microorganisms (GCM) 10K type strain sequencing project: providing services to taxonomists for standard genome sequencing and annotation.</title>
        <authorList>
            <consortium name="The Broad Institute Genomics Platform"/>
            <consortium name="The Broad Institute Genome Sequencing Center for Infectious Disease"/>
            <person name="Wu L."/>
            <person name="Ma J."/>
        </authorList>
    </citation>
    <scope>NUCLEOTIDE SEQUENCE [LARGE SCALE GENOMIC DNA]</scope>
    <source>
        <strain evidence="12">CCUG 55328</strain>
    </source>
</reference>
<name>A0ABW3TER4_9RHOB</name>
<protein>
    <recommendedName>
        <fullName evidence="9">Apolipoprotein N-acyltransferase</fullName>
        <shortName evidence="9">ALP N-acyltransferase</shortName>
        <ecNumber evidence="9">2.3.1.269</ecNumber>
    </recommendedName>
</protein>
<dbReference type="PANTHER" id="PTHR38686:SF1">
    <property type="entry name" value="APOLIPOPROTEIN N-ACYLTRANSFERASE"/>
    <property type="match status" value="1"/>
</dbReference>
<feature type="transmembrane region" description="Helical" evidence="9">
    <location>
        <begin position="159"/>
        <end position="180"/>
    </location>
</feature>
<evidence type="ECO:0000256" key="3">
    <source>
        <dbReference type="ARBA" id="ARBA00022475"/>
    </source>
</evidence>
<comment type="caution">
    <text evidence="11">The sequence shown here is derived from an EMBL/GenBank/DDBJ whole genome shotgun (WGS) entry which is preliminary data.</text>
</comment>
<feature type="domain" description="CN hydrolase" evidence="10">
    <location>
        <begin position="242"/>
        <end position="486"/>
    </location>
</feature>
<comment type="catalytic activity">
    <reaction evidence="9">
        <text>N-terminal S-1,2-diacyl-sn-glyceryl-L-cysteinyl-[lipoprotein] + a glycerophospholipid = N-acyl-S-1,2-diacyl-sn-glyceryl-L-cysteinyl-[lipoprotein] + a 2-acyl-sn-glycero-3-phospholipid + H(+)</text>
        <dbReference type="Rhea" id="RHEA:48228"/>
        <dbReference type="Rhea" id="RHEA-COMP:14681"/>
        <dbReference type="Rhea" id="RHEA-COMP:14684"/>
        <dbReference type="ChEBI" id="CHEBI:15378"/>
        <dbReference type="ChEBI" id="CHEBI:136912"/>
        <dbReference type="ChEBI" id="CHEBI:140656"/>
        <dbReference type="ChEBI" id="CHEBI:140657"/>
        <dbReference type="ChEBI" id="CHEBI:140660"/>
        <dbReference type="EC" id="2.3.1.269"/>
    </reaction>
</comment>
<dbReference type="PROSITE" id="PS50263">
    <property type="entry name" value="CN_HYDROLASE"/>
    <property type="match status" value="1"/>
</dbReference>
<evidence type="ECO:0000313" key="12">
    <source>
        <dbReference type="Proteomes" id="UP001597151"/>
    </source>
</evidence>
<keyword evidence="7 9" id="KW-0472">Membrane</keyword>
<evidence type="ECO:0000256" key="7">
    <source>
        <dbReference type="ARBA" id="ARBA00023136"/>
    </source>
</evidence>
<comment type="similarity">
    <text evidence="2 9">Belongs to the CN hydrolase family. Apolipoprotein N-acyltransferase subfamily.</text>
</comment>
<proteinExistence type="inferred from homology"/>
<dbReference type="InterPro" id="IPR045378">
    <property type="entry name" value="LNT_N"/>
</dbReference>